<evidence type="ECO:0000313" key="3">
    <source>
        <dbReference type="EMBL" id="ACL57036.1"/>
    </source>
</evidence>
<proteinExistence type="predicted"/>
<dbReference type="Proteomes" id="UP000008207">
    <property type="component" value="Chromosome"/>
</dbReference>
<dbReference type="KEGG" id="mno:Mnod_2051"/>
<dbReference type="STRING" id="460265.Mnod_2051"/>
<accession>B8ITF0</accession>
<dbReference type="Pfam" id="PF07811">
    <property type="entry name" value="TadE"/>
    <property type="match status" value="1"/>
</dbReference>
<keyword evidence="4" id="KW-1185">Reference proteome</keyword>
<dbReference type="EMBL" id="CP001349">
    <property type="protein sequence ID" value="ACL57036.1"/>
    <property type="molecule type" value="Genomic_DNA"/>
</dbReference>
<dbReference type="HOGENOM" id="CLU_156529_0_0_5"/>
<dbReference type="eggNOG" id="COG4961">
    <property type="taxonomic scope" value="Bacteria"/>
</dbReference>
<feature type="domain" description="TadE-like" evidence="2">
    <location>
        <begin position="16"/>
        <end position="55"/>
    </location>
</feature>
<gene>
    <name evidence="3" type="ordered locus">Mnod_2051</name>
</gene>
<keyword evidence="1" id="KW-1133">Transmembrane helix</keyword>
<organism evidence="3 4">
    <name type="scientific">Methylobacterium nodulans (strain LMG 21967 / CNCM I-2342 / ORS 2060)</name>
    <dbReference type="NCBI Taxonomy" id="460265"/>
    <lineage>
        <taxon>Bacteria</taxon>
        <taxon>Pseudomonadati</taxon>
        <taxon>Pseudomonadota</taxon>
        <taxon>Alphaproteobacteria</taxon>
        <taxon>Hyphomicrobiales</taxon>
        <taxon>Methylobacteriaceae</taxon>
        <taxon>Methylobacterium</taxon>
    </lineage>
</organism>
<reference evidence="3 4" key="1">
    <citation type="submission" date="2009-01" db="EMBL/GenBank/DDBJ databases">
        <title>Complete sequence of chromosome of Methylobacterium nodulans ORS 2060.</title>
        <authorList>
            <consortium name="US DOE Joint Genome Institute"/>
            <person name="Lucas S."/>
            <person name="Copeland A."/>
            <person name="Lapidus A."/>
            <person name="Glavina del Rio T."/>
            <person name="Dalin E."/>
            <person name="Tice H."/>
            <person name="Bruce D."/>
            <person name="Goodwin L."/>
            <person name="Pitluck S."/>
            <person name="Sims D."/>
            <person name="Brettin T."/>
            <person name="Detter J.C."/>
            <person name="Han C."/>
            <person name="Larimer F."/>
            <person name="Land M."/>
            <person name="Hauser L."/>
            <person name="Kyrpides N."/>
            <person name="Ivanova N."/>
            <person name="Marx C.J."/>
            <person name="Richardson P."/>
        </authorList>
    </citation>
    <scope>NUCLEOTIDE SEQUENCE [LARGE SCALE GENOMIC DNA]</scope>
    <source>
        <strain evidence="4">LMG 21967 / CNCM I-2342 / ORS 2060</strain>
    </source>
</reference>
<protein>
    <submittedName>
        <fullName evidence="3">TadE family protein</fullName>
    </submittedName>
</protein>
<evidence type="ECO:0000259" key="2">
    <source>
        <dbReference type="Pfam" id="PF07811"/>
    </source>
</evidence>
<keyword evidence="1" id="KW-0472">Membrane</keyword>
<name>B8ITF0_METNO</name>
<dbReference type="OrthoDB" id="8080389at2"/>
<dbReference type="AlphaFoldDB" id="B8ITF0"/>
<feature type="transmembrane region" description="Helical" evidence="1">
    <location>
        <begin position="21"/>
        <end position="43"/>
    </location>
</feature>
<evidence type="ECO:0000256" key="1">
    <source>
        <dbReference type="SAM" id="Phobius"/>
    </source>
</evidence>
<dbReference type="InterPro" id="IPR012495">
    <property type="entry name" value="TadE-like_dom"/>
</dbReference>
<keyword evidence="1" id="KW-0812">Transmembrane</keyword>
<sequence>MRHRRSFPHNQDGTNSVEFALLAPVLIVLGFGIIEFGIMIYTLNAAESAARDVTRRLATNRISAAQASSAVIQQLPSWVAAGTTVNVTQTAPTDPSSNRFTTEVAFSAKVATPTTLLSWAYGGVVLHAKVSMQQEPGT</sequence>
<evidence type="ECO:0000313" key="4">
    <source>
        <dbReference type="Proteomes" id="UP000008207"/>
    </source>
</evidence>